<dbReference type="PANTHER" id="PTHR47784:SF5">
    <property type="entry name" value="STEROL UPTAKE CONTROL PROTEIN 2"/>
    <property type="match status" value="1"/>
</dbReference>
<dbReference type="InterPro" id="IPR001138">
    <property type="entry name" value="Zn2Cys6_DnaBD"/>
</dbReference>
<dbReference type="EMBL" id="JAGPYM010000021">
    <property type="protein sequence ID" value="KAH6884199.1"/>
    <property type="molecule type" value="Genomic_DNA"/>
</dbReference>
<evidence type="ECO:0000256" key="2">
    <source>
        <dbReference type="SAM" id="MobiDB-lite"/>
    </source>
</evidence>
<comment type="caution">
    <text evidence="4">The sequence shown here is derived from an EMBL/GenBank/DDBJ whole genome shotgun (WGS) entry which is preliminary data.</text>
</comment>
<feature type="compositionally biased region" description="Basic and acidic residues" evidence="2">
    <location>
        <begin position="34"/>
        <end position="57"/>
    </location>
</feature>
<dbReference type="PANTHER" id="PTHR47784">
    <property type="entry name" value="STEROL UPTAKE CONTROL PROTEIN 2"/>
    <property type="match status" value="1"/>
</dbReference>
<keyword evidence="5" id="KW-1185">Reference proteome</keyword>
<evidence type="ECO:0000313" key="4">
    <source>
        <dbReference type="EMBL" id="KAH6884199.1"/>
    </source>
</evidence>
<dbReference type="GO" id="GO:0008270">
    <property type="term" value="F:zinc ion binding"/>
    <property type="evidence" value="ECO:0007669"/>
    <property type="project" value="InterPro"/>
</dbReference>
<dbReference type="Pfam" id="PF00172">
    <property type="entry name" value="Zn_clus"/>
    <property type="match status" value="1"/>
</dbReference>
<evidence type="ECO:0000313" key="5">
    <source>
        <dbReference type="Proteomes" id="UP000777438"/>
    </source>
</evidence>
<dbReference type="CDD" id="cd00067">
    <property type="entry name" value="GAL4"/>
    <property type="match status" value="1"/>
</dbReference>
<protein>
    <recommendedName>
        <fullName evidence="3">Zn(2)-C6 fungal-type domain-containing protein</fullName>
    </recommendedName>
</protein>
<dbReference type="InterPro" id="IPR053157">
    <property type="entry name" value="Sterol_Uptake_Regulator"/>
</dbReference>
<dbReference type="GO" id="GO:0001228">
    <property type="term" value="F:DNA-binding transcription activator activity, RNA polymerase II-specific"/>
    <property type="evidence" value="ECO:0007669"/>
    <property type="project" value="TreeGrafter"/>
</dbReference>
<accession>A0A9P9AIM8</accession>
<evidence type="ECO:0000259" key="3">
    <source>
        <dbReference type="Pfam" id="PF00172"/>
    </source>
</evidence>
<dbReference type="AlphaFoldDB" id="A0A9P9AIM8"/>
<keyword evidence="1" id="KW-0539">Nucleus</keyword>
<reference evidence="4 5" key="1">
    <citation type="journal article" date="2021" name="Nat. Commun.">
        <title>Genetic determinants of endophytism in the Arabidopsis root mycobiome.</title>
        <authorList>
            <person name="Mesny F."/>
            <person name="Miyauchi S."/>
            <person name="Thiergart T."/>
            <person name="Pickel B."/>
            <person name="Atanasova L."/>
            <person name="Karlsson M."/>
            <person name="Huettel B."/>
            <person name="Barry K.W."/>
            <person name="Haridas S."/>
            <person name="Chen C."/>
            <person name="Bauer D."/>
            <person name="Andreopoulos W."/>
            <person name="Pangilinan J."/>
            <person name="LaButti K."/>
            <person name="Riley R."/>
            <person name="Lipzen A."/>
            <person name="Clum A."/>
            <person name="Drula E."/>
            <person name="Henrissat B."/>
            <person name="Kohler A."/>
            <person name="Grigoriev I.V."/>
            <person name="Martin F.M."/>
            <person name="Hacquard S."/>
        </authorList>
    </citation>
    <scope>NUCLEOTIDE SEQUENCE [LARGE SCALE GENOMIC DNA]</scope>
    <source>
        <strain evidence="4 5">MPI-CAGE-CH-0241</strain>
    </source>
</reference>
<name>A0A9P9AIM8_9HYPO</name>
<evidence type="ECO:0000256" key="1">
    <source>
        <dbReference type="ARBA" id="ARBA00023242"/>
    </source>
</evidence>
<feature type="region of interest" description="Disordered" evidence="2">
    <location>
        <begin position="23"/>
        <end position="58"/>
    </location>
</feature>
<gene>
    <name evidence="4" type="ORF">B0T10DRAFT_410500</name>
</gene>
<dbReference type="OrthoDB" id="3546279at2759"/>
<organism evidence="4 5">
    <name type="scientific">Thelonectria olida</name>
    <dbReference type="NCBI Taxonomy" id="1576542"/>
    <lineage>
        <taxon>Eukaryota</taxon>
        <taxon>Fungi</taxon>
        <taxon>Dikarya</taxon>
        <taxon>Ascomycota</taxon>
        <taxon>Pezizomycotina</taxon>
        <taxon>Sordariomycetes</taxon>
        <taxon>Hypocreomycetidae</taxon>
        <taxon>Hypocreales</taxon>
        <taxon>Nectriaceae</taxon>
        <taxon>Thelonectria</taxon>
    </lineage>
</organism>
<feature type="domain" description="Zn(2)-C6 fungal-type" evidence="3">
    <location>
        <begin position="1"/>
        <end position="25"/>
    </location>
</feature>
<sequence>CNESKPICANCARLNLTCVYDRQPPENKPGAVQPKEKAQRPVTKTDDDHGDPPESERRRKRELQLLLHFVEETGPSLAFDDFSMKVWVLPLPRLALKSDALLYAMYCVSAVHSAYQEPEHKERHLSVCHGYLQMSLCEHAKEVSQLSHDNVDILILTSTLIRLYQCYKLQERPLIPYTPPTAWMRSTGSGSALFRQAWPLIVDNPSSIAKMLIGNIPIVMDKQARTAPESRQGLLHLLQRQEPHELAEPWSSDVQEAYESTLSYIGGIWIAMNNNENPGGVSKRLVIFPMIVDKRFIALVEEQRPRALAILAHYFALLSMLRGYWWMGDTGQREVRAIAEVMPDEWRSLMSWPLQILEQQIVFTGEQLNI</sequence>
<proteinExistence type="predicted"/>
<feature type="non-terminal residue" evidence="4">
    <location>
        <position position="1"/>
    </location>
</feature>
<dbReference type="Proteomes" id="UP000777438">
    <property type="component" value="Unassembled WGS sequence"/>
</dbReference>